<dbReference type="InterPro" id="IPR016140">
    <property type="entry name" value="Bifunc_inhib/LTP/seed_store"/>
</dbReference>
<evidence type="ECO:0000256" key="13">
    <source>
        <dbReference type="SAM" id="SignalP"/>
    </source>
</evidence>
<keyword evidence="8" id="KW-0446">Lipid-binding</keyword>
<gene>
    <name evidence="15" type="ORF">C1H46_023673</name>
</gene>
<feature type="signal peptide" evidence="13">
    <location>
        <begin position="1"/>
        <end position="25"/>
    </location>
</feature>
<comment type="subcellular location">
    <subcellularLocation>
        <location evidence="2">Cell membrane</location>
        <topology evidence="2">Lipid-anchor</topology>
        <topology evidence="2">GPI-anchor</topology>
    </subcellularLocation>
</comment>
<dbReference type="GO" id="GO:0098552">
    <property type="term" value="C:side of membrane"/>
    <property type="evidence" value="ECO:0007669"/>
    <property type="project" value="UniProtKB-KW"/>
</dbReference>
<keyword evidence="16" id="KW-1185">Reference proteome</keyword>
<evidence type="ECO:0000256" key="6">
    <source>
        <dbReference type="ARBA" id="ARBA00022622"/>
    </source>
</evidence>
<sequence>MASISKHLLLFLFLCPFELFGVSHGQKLTALPDKEGAAGSGSDSFMQCVQKLIPCQAYLMAPEKARSTCCSPLKKLVSDDTKCLCTLFNNDDMLSNFNITQGDALKLSKACDANADISVCKKDAASPASTTSPSNNSSSSGNSPGSSKSAAYVLSPLAVSGFAAVFMALIIAAF</sequence>
<keyword evidence="12" id="KW-0472">Membrane</keyword>
<reference evidence="15 16" key="1">
    <citation type="journal article" date="2019" name="G3 (Bethesda)">
        <title>Sequencing of a Wild Apple (Malus baccata) Genome Unravels the Differences Between Cultivated and Wild Apple Species Regarding Disease Resistance and Cold Tolerance.</title>
        <authorList>
            <person name="Chen X."/>
        </authorList>
    </citation>
    <scope>NUCLEOTIDE SEQUENCE [LARGE SCALE GENOMIC DNA]</scope>
    <source>
        <strain evidence="16">cv. Shandingzi</strain>
        <tissue evidence="15">Leaves</tissue>
    </source>
</reference>
<dbReference type="Gene3D" id="1.10.110.10">
    <property type="entry name" value="Plant lipid-transfer and hydrophobic proteins"/>
    <property type="match status" value="1"/>
</dbReference>
<dbReference type="GO" id="GO:0008289">
    <property type="term" value="F:lipid binding"/>
    <property type="evidence" value="ECO:0007669"/>
    <property type="project" value="UniProtKB-KW"/>
</dbReference>
<feature type="chain" id="PRO_5021759477" description="Bifunctional inhibitor/plant lipid transfer protein/seed storage helical domain-containing protein" evidence="13">
    <location>
        <begin position="26"/>
        <end position="174"/>
    </location>
</feature>
<evidence type="ECO:0000313" key="15">
    <source>
        <dbReference type="EMBL" id="TQD90741.1"/>
    </source>
</evidence>
<dbReference type="InterPro" id="IPR036312">
    <property type="entry name" value="Bifun_inhib/LTP/seed_sf"/>
</dbReference>
<evidence type="ECO:0000256" key="7">
    <source>
        <dbReference type="ARBA" id="ARBA00022729"/>
    </source>
</evidence>
<keyword evidence="4" id="KW-0813">Transport</keyword>
<dbReference type="Proteomes" id="UP000315295">
    <property type="component" value="Unassembled WGS sequence"/>
</dbReference>
<accession>A0A540LW52</accession>
<organism evidence="15 16">
    <name type="scientific">Malus baccata</name>
    <name type="common">Siberian crab apple</name>
    <name type="synonym">Pyrus baccata</name>
    <dbReference type="NCBI Taxonomy" id="106549"/>
    <lineage>
        <taxon>Eukaryota</taxon>
        <taxon>Viridiplantae</taxon>
        <taxon>Streptophyta</taxon>
        <taxon>Embryophyta</taxon>
        <taxon>Tracheophyta</taxon>
        <taxon>Spermatophyta</taxon>
        <taxon>Magnoliopsida</taxon>
        <taxon>eudicotyledons</taxon>
        <taxon>Gunneridae</taxon>
        <taxon>Pentapetalae</taxon>
        <taxon>rosids</taxon>
        <taxon>fabids</taxon>
        <taxon>Rosales</taxon>
        <taxon>Rosaceae</taxon>
        <taxon>Amygdaloideae</taxon>
        <taxon>Maleae</taxon>
        <taxon>Malus</taxon>
    </lineage>
</organism>
<dbReference type="GO" id="GO:0005886">
    <property type="term" value="C:plasma membrane"/>
    <property type="evidence" value="ECO:0007669"/>
    <property type="project" value="UniProtKB-SubCell"/>
</dbReference>
<evidence type="ECO:0000256" key="9">
    <source>
        <dbReference type="ARBA" id="ARBA00023157"/>
    </source>
</evidence>
<feature type="transmembrane region" description="Helical" evidence="12">
    <location>
        <begin position="150"/>
        <end position="173"/>
    </location>
</feature>
<dbReference type="EMBL" id="VIEB01000443">
    <property type="protein sequence ID" value="TQD90741.1"/>
    <property type="molecule type" value="Genomic_DNA"/>
</dbReference>
<keyword evidence="5" id="KW-1003">Cell membrane</keyword>
<keyword evidence="7 13" id="KW-0732">Signal</keyword>
<evidence type="ECO:0000256" key="2">
    <source>
        <dbReference type="ARBA" id="ARBA00004609"/>
    </source>
</evidence>
<keyword evidence="9" id="KW-1015">Disulfide bond</keyword>
<evidence type="ECO:0000256" key="8">
    <source>
        <dbReference type="ARBA" id="ARBA00023121"/>
    </source>
</evidence>
<evidence type="ECO:0000256" key="5">
    <source>
        <dbReference type="ARBA" id="ARBA00022475"/>
    </source>
</evidence>
<comment type="caution">
    <text evidence="15">The sequence shown here is derived from an EMBL/GenBank/DDBJ whole genome shotgun (WGS) entry which is preliminary data.</text>
</comment>
<evidence type="ECO:0000259" key="14">
    <source>
        <dbReference type="Pfam" id="PF14368"/>
    </source>
</evidence>
<comment type="function">
    <text evidence="1">Plant non-specific lipid-transfer proteins transfer phospholipids as well as galactolipids across membranes. May play a role in wax or cutin deposition in the cell walls of expanding epidermal cells and certain secretory tissues.</text>
</comment>
<evidence type="ECO:0000256" key="11">
    <source>
        <dbReference type="ARBA" id="ARBA00023288"/>
    </source>
</evidence>
<evidence type="ECO:0000256" key="1">
    <source>
        <dbReference type="ARBA" id="ARBA00003211"/>
    </source>
</evidence>
<keyword evidence="10" id="KW-0325">Glycoprotein</keyword>
<evidence type="ECO:0000256" key="10">
    <source>
        <dbReference type="ARBA" id="ARBA00023180"/>
    </source>
</evidence>
<dbReference type="STRING" id="106549.A0A540LW52"/>
<feature type="domain" description="Bifunctional inhibitor/plant lipid transfer protein/seed storage helical" evidence="14">
    <location>
        <begin position="46"/>
        <end position="120"/>
    </location>
</feature>
<name>A0A540LW52_MALBA</name>
<evidence type="ECO:0000256" key="3">
    <source>
        <dbReference type="ARBA" id="ARBA00009748"/>
    </source>
</evidence>
<protein>
    <recommendedName>
        <fullName evidence="14">Bifunctional inhibitor/plant lipid transfer protein/seed storage helical domain-containing protein</fullName>
    </recommendedName>
</protein>
<comment type="similarity">
    <text evidence="3">Belongs to the plant LTP family.</text>
</comment>
<keyword evidence="6" id="KW-0336">GPI-anchor</keyword>
<keyword evidence="12" id="KW-1133">Transmembrane helix</keyword>
<dbReference type="AlphaFoldDB" id="A0A540LW52"/>
<evidence type="ECO:0000256" key="4">
    <source>
        <dbReference type="ARBA" id="ARBA00022448"/>
    </source>
</evidence>
<dbReference type="Pfam" id="PF14368">
    <property type="entry name" value="LTP_2"/>
    <property type="match status" value="1"/>
</dbReference>
<dbReference type="InterPro" id="IPR043325">
    <property type="entry name" value="LTSS"/>
</dbReference>
<keyword evidence="11" id="KW-0449">Lipoprotein</keyword>
<dbReference type="SUPFAM" id="SSF47699">
    <property type="entry name" value="Bifunctional inhibitor/lipid-transfer protein/seed storage 2S albumin"/>
    <property type="match status" value="1"/>
</dbReference>
<proteinExistence type="inferred from homology"/>
<dbReference type="PANTHER" id="PTHR33044">
    <property type="entry name" value="BIFUNCTIONAL INHIBITOR/LIPID-TRANSFER PROTEIN/SEED STORAGE 2S ALBUMIN SUPERFAMILY PROTEIN-RELATED"/>
    <property type="match status" value="1"/>
</dbReference>
<dbReference type="CDD" id="cd00010">
    <property type="entry name" value="AAI_LTSS"/>
    <property type="match status" value="1"/>
</dbReference>
<keyword evidence="12" id="KW-0812">Transmembrane</keyword>
<evidence type="ECO:0000256" key="12">
    <source>
        <dbReference type="SAM" id="Phobius"/>
    </source>
</evidence>
<evidence type="ECO:0000313" key="16">
    <source>
        <dbReference type="Proteomes" id="UP000315295"/>
    </source>
</evidence>